<accession>A0A1N7EMY0</accession>
<gene>
    <name evidence="2" type="ORF">SAMN02745664_10637</name>
</gene>
<dbReference type="Pfam" id="PF14903">
    <property type="entry name" value="WG_beta_rep"/>
    <property type="match status" value="2"/>
</dbReference>
<dbReference type="RefSeq" id="WP_158078428.1">
    <property type="nucleotide sequence ID" value="NZ_FTNU01000006.1"/>
</dbReference>
<dbReference type="InterPro" id="IPR032774">
    <property type="entry name" value="WG_beta_rep"/>
</dbReference>
<feature type="chain" id="PRO_5012410606" evidence="1">
    <location>
        <begin position="29"/>
        <end position="350"/>
    </location>
</feature>
<evidence type="ECO:0000313" key="2">
    <source>
        <dbReference type="EMBL" id="SIR89458.1"/>
    </source>
</evidence>
<keyword evidence="1" id="KW-0732">Signal</keyword>
<dbReference type="Proteomes" id="UP000187495">
    <property type="component" value="Unassembled WGS sequence"/>
</dbReference>
<proteinExistence type="predicted"/>
<protein>
    <submittedName>
        <fullName evidence="2">WG containing repeat-containing protein</fullName>
    </submittedName>
</protein>
<dbReference type="PANTHER" id="PTHR37841">
    <property type="entry name" value="GLR2918 PROTEIN"/>
    <property type="match status" value="1"/>
</dbReference>
<dbReference type="EMBL" id="FTNU01000006">
    <property type="protein sequence ID" value="SIR89458.1"/>
    <property type="molecule type" value="Genomic_DNA"/>
</dbReference>
<reference evidence="3" key="1">
    <citation type="submission" date="2017-01" db="EMBL/GenBank/DDBJ databases">
        <authorList>
            <person name="Varghese N."/>
            <person name="Submissions S."/>
        </authorList>
    </citation>
    <scope>NUCLEOTIDE SEQUENCE [LARGE SCALE GENOMIC DNA]</scope>
    <source>
        <strain evidence="3">DSM 21768</strain>
    </source>
</reference>
<name>A0A1N7EMY0_9GAMM</name>
<organism evidence="2 3">
    <name type="scientific">Moraxella cuniculi DSM 21768</name>
    <dbReference type="NCBI Taxonomy" id="1122245"/>
    <lineage>
        <taxon>Bacteria</taxon>
        <taxon>Pseudomonadati</taxon>
        <taxon>Pseudomonadota</taxon>
        <taxon>Gammaproteobacteria</taxon>
        <taxon>Moraxellales</taxon>
        <taxon>Moraxellaceae</taxon>
        <taxon>Moraxella</taxon>
    </lineage>
</organism>
<evidence type="ECO:0000313" key="3">
    <source>
        <dbReference type="Proteomes" id="UP000187495"/>
    </source>
</evidence>
<dbReference type="STRING" id="34061.B0189_02420"/>
<keyword evidence="3" id="KW-1185">Reference proteome</keyword>
<evidence type="ECO:0000256" key="1">
    <source>
        <dbReference type="SAM" id="SignalP"/>
    </source>
</evidence>
<dbReference type="AlphaFoldDB" id="A0A1N7EMY0"/>
<feature type="signal peptide" evidence="1">
    <location>
        <begin position="1"/>
        <end position="28"/>
    </location>
</feature>
<sequence length="350" mass="37907">MTTLKPLLTTLGGVFAISAILYASPAQANCTLPAVKLSGSFEKITCTADPKTLLASTATGKPLALLDDTGTVLADLSAYQAVLPMNFQANLLPVLKNNKVGYIDRQGRVIIGFDYDKMPTGDWARAASDERIITYANGRYVIISTIGRLIRTFAPSVSQIDDYQAGQASVIQDGQQFSIDKNGNRTSKKPLMMLVASTANVSSVSSQPPTKIAQAGTPTLPNISQTPIAGISQQRSNTRTLIKQQQNGKWGFVDEKGVLQVLYAFDEVRDYTEGLAAVRQGELWGFIDEKADLVIPFQFPQSGINQGIMPINPRESLKFEHGRAWVGSQTGGKKLCINTKAEAVDCLVRY</sequence>
<dbReference type="PANTHER" id="PTHR37841:SF1">
    <property type="entry name" value="DUF3298 DOMAIN-CONTAINING PROTEIN"/>
    <property type="match status" value="1"/>
</dbReference>